<evidence type="ECO:0000256" key="2">
    <source>
        <dbReference type="SAM" id="Phobius"/>
    </source>
</evidence>
<keyword evidence="2" id="KW-0472">Membrane</keyword>
<evidence type="ECO:0000256" key="1">
    <source>
        <dbReference type="SAM" id="MobiDB-lite"/>
    </source>
</evidence>
<accession>A0ABN2NDX4</accession>
<evidence type="ECO:0008006" key="5">
    <source>
        <dbReference type="Google" id="ProtNLM"/>
    </source>
</evidence>
<dbReference type="Proteomes" id="UP001501094">
    <property type="component" value="Unassembled WGS sequence"/>
</dbReference>
<sequence>MTGSSTRPAVGQLDHGDADLARAARRVIERLEAITQAAGLAVLLSVAGFAAAMLADRPNLATVILLIGAGAHLAGLAGAVALIALGPAPELPALEPADPRLPARARAAGNPPPGPVPGLARGSRAPATGSATTTPENRMVLRK</sequence>
<dbReference type="RefSeq" id="WP_344102667.1">
    <property type="nucleotide sequence ID" value="NZ_BAAANL010000004.1"/>
</dbReference>
<evidence type="ECO:0000313" key="4">
    <source>
        <dbReference type="Proteomes" id="UP001501094"/>
    </source>
</evidence>
<evidence type="ECO:0000313" key="3">
    <source>
        <dbReference type="EMBL" id="GAA1863792.1"/>
    </source>
</evidence>
<gene>
    <name evidence="3" type="ORF">GCM10009751_22230</name>
</gene>
<protein>
    <recommendedName>
        <fullName evidence="5">Holin-X, holin superfamily III</fullName>
    </recommendedName>
</protein>
<proteinExistence type="predicted"/>
<keyword evidence="2" id="KW-1133">Transmembrane helix</keyword>
<name>A0ABN2NDX4_9MICO</name>
<keyword evidence="4" id="KW-1185">Reference proteome</keyword>
<organism evidence="3 4">
    <name type="scientific">Myceligenerans crystallogenes</name>
    <dbReference type="NCBI Taxonomy" id="316335"/>
    <lineage>
        <taxon>Bacteria</taxon>
        <taxon>Bacillati</taxon>
        <taxon>Actinomycetota</taxon>
        <taxon>Actinomycetes</taxon>
        <taxon>Micrococcales</taxon>
        <taxon>Promicromonosporaceae</taxon>
        <taxon>Myceligenerans</taxon>
    </lineage>
</organism>
<keyword evidence="2" id="KW-0812">Transmembrane</keyword>
<feature type="transmembrane region" description="Helical" evidence="2">
    <location>
        <begin position="60"/>
        <end position="85"/>
    </location>
</feature>
<feature type="transmembrane region" description="Helical" evidence="2">
    <location>
        <begin position="33"/>
        <end position="54"/>
    </location>
</feature>
<feature type="region of interest" description="Disordered" evidence="1">
    <location>
        <begin position="93"/>
        <end position="143"/>
    </location>
</feature>
<feature type="compositionally biased region" description="Low complexity" evidence="1">
    <location>
        <begin position="93"/>
        <end position="109"/>
    </location>
</feature>
<comment type="caution">
    <text evidence="3">The sequence shown here is derived from an EMBL/GenBank/DDBJ whole genome shotgun (WGS) entry which is preliminary data.</text>
</comment>
<reference evidence="3 4" key="1">
    <citation type="journal article" date="2019" name="Int. J. Syst. Evol. Microbiol.">
        <title>The Global Catalogue of Microorganisms (GCM) 10K type strain sequencing project: providing services to taxonomists for standard genome sequencing and annotation.</title>
        <authorList>
            <consortium name="The Broad Institute Genomics Platform"/>
            <consortium name="The Broad Institute Genome Sequencing Center for Infectious Disease"/>
            <person name="Wu L."/>
            <person name="Ma J."/>
        </authorList>
    </citation>
    <scope>NUCLEOTIDE SEQUENCE [LARGE SCALE GENOMIC DNA]</scope>
    <source>
        <strain evidence="3 4">JCM 14326</strain>
    </source>
</reference>
<dbReference type="EMBL" id="BAAANL010000004">
    <property type="protein sequence ID" value="GAA1863792.1"/>
    <property type="molecule type" value="Genomic_DNA"/>
</dbReference>